<proteinExistence type="predicted"/>
<dbReference type="AlphaFoldDB" id="A0A0G4IC52"/>
<feature type="region of interest" description="Disordered" evidence="1">
    <location>
        <begin position="58"/>
        <end position="81"/>
    </location>
</feature>
<evidence type="ECO:0000256" key="1">
    <source>
        <dbReference type="SAM" id="MobiDB-lite"/>
    </source>
</evidence>
<dbReference type="VEuPathDB" id="CryptoDB:Cvel_13015"/>
<evidence type="ECO:0000313" key="2">
    <source>
        <dbReference type="EMBL" id="CEM54750.1"/>
    </source>
</evidence>
<sequence>MGEQAVCSCCMGHGLEESKLAKEHGKDIVKRYFFRAAIPHLFNLAFVRNWVGEPGSLPSASGRARGAGKKGNEGKGVSRGSSKWKVGMKVRLTGLSREILNDAIAVLCQVPEGADSNEDARCHVKVLQPVRAAQAFPEAIAIRVRNFVQI</sequence>
<organism evidence="2">
    <name type="scientific">Chromera velia CCMP2878</name>
    <dbReference type="NCBI Taxonomy" id="1169474"/>
    <lineage>
        <taxon>Eukaryota</taxon>
        <taxon>Sar</taxon>
        <taxon>Alveolata</taxon>
        <taxon>Colpodellida</taxon>
        <taxon>Chromeraceae</taxon>
        <taxon>Chromera</taxon>
    </lineage>
</organism>
<accession>A0A0G4IC52</accession>
<name>A0A0G4IC52_9ALVE</name>
<dbReference type="EMBL" id="CDMZ01005813">
    <property type="protein sequence ID" value="CEM54750.1"/>
    <property type="molecule type" value="Genomic_DNA"/>
</dbReference>
<reference evidence="2" key="1">
    <citation type="submission" date="2014-11" db="EMBL/GenBank/DDBJ databases">
        <authorList>
            <person name="Otto D Thomas"/>
            <person name="Naeem Raeece"/>
        </authorList>
    </citation>
    <scope>NUCLEOTIDE SEQUENCE</scope>
</reference>
<gene>
    <name evidence="2" type="ORF">Cvel_13015</name>
</gene>
<protein>
    <submittedName>
        <fullName evidence="2">Uncharacterized protein</fullName>
    </submittedName>
</protein>